<evidence type="ECO:0008006" key="3">
    <source>
        <dbReference type="Google" id="ProtNLM"/>
    </source>
</evidence>
<keyword evidence="2" id="KW-1185">Reference proteome</keyword>
<sequence length="49" mass="5285">MESNTTFNYVDLTDEELQAISGGGASLKGIVLAYQVGYMAGETVYNILH</sequence>
<reference evidence="1 2" key="1">
    <citation type="submission" date="2009-12" db="EMBL/GenBank/DDBJ databases">
        <authorList>
            <person name="Lefebure T."/>
            <person name="Cornejo O.E."/>
            <person name="Pavinski Bitar P.D."/>
            <person name="Lang P."/>
            <person name="Stanhope M.J."/>
        </authorList>
    </citation>
    <scope>NUCLEOTIDE SEQUENCE [LARGE SCALE GENOMIC DNA]</scope>
    <source>
        <strain evidence="1 2">FA-1</strain>
    </source>
</reference>
<evidence type="ECO:0000313" key="2">
    <source>
        <dbReference type="Proteomes" id="UP000007815"/>
    </source>
</evidence>
<dbReference type="InterPro" id="IPR010133">
    <property type="entry name" value="Bacteriocin_signal_seq"/>
</dbReference>
<evidence type="ECO:0000313" key="1">
    <source>
        <dbReference type="EMBL" id="EJN95125.1"/>
    </source>
</evidence>
<dbReference type="RefSeq" id="WP_003086348.1">
    <property type="nucleotide sequence ID" value="NZ_AOCD01000008.1"/>
</dbReference>
<organism evidence="1 2">
    <name type="scientific">Streptococcus ratti FA-1 = DSM 20564</name>
    <dbReference type="NCBI Taxonomy" id="699248"/>
    <lineage>
        <taxon>Bacteria</taxon>
        <taxon>Bacillati</taxon>
        <taxon>Bacillota</taxon>
        <taxon>Bacilli</taxon>
        <taxon>Lactobacillales</taxon>
        <taxon>Streptococcaceae</taxon>
        <taxon>Streptococcus</taxon>
    </lineage>
</organism>
<gene>
    <name evidence="1" type="ORF">SRA_00438</name>
</gene>
<comment type="caution">
    <text evidence="1">The sequence shown here is derived from an EMBL/GenBank/DDBJ whole genome shotgun (WGS) entry which is preliminary data.</text>
</comment>
<dbReference type="Proteomes" id="UP000007815">
    <property type="component" value="Unassembled WGS sequence"/>
</dbReference>
<dbReference type="EMBL" id="AJTZ01000002">
    <property type="protein sequence ID" value="EJN95125.1"/>
    <property type="molecule type" value="Genomic_DNA"/>
</dbReference>
<dbReference type="NCBIfam" id="TIGR01847">
    <property type="entry name" value="bacteriocin_sig"/>
    <property type="match status" value="1"/>
</dbReference>
<name>A0ABN0GXF8_STRRT</name>
<accession>A0ABN0GXF8</accession>
<protein>
    <recommendedName>
        <fullName evidence="3">Bacteriocin</fullName>
    </recommendedName>
</protein>
<proteinExistence type="predicted"/>